<evidence type="ECO:0000313" key="3">
    <source>
        <dbReference type="Proteomes" id="UP000317178"/>
    </source>
</evidence>
<dbReference type="OrthoDB" id="9810303at2"/>
<keyword evidence="2" id="KW-0808">Transferase</keyword>
<evidence type="ECO:0000259" key="1">
    <source>
        <dbReference type="Pfam" id="PF00535"/>
    </source>
</evidence>
<dbReference type="Proteomes" id="UP000317178">
    <property type="component" value="Chromosome"/>
</dbReference>
<dbReference type="InterPro" id="IPR029044">
    <property type="entry name" value="Nucleotide-diphossugar_trans"/>
</dbReference>
<gene>
    <name evidence="2" type="ORF">Pla110_23850</name>
</gene>
<dbReference type="EC" id="2.4.1.54" evidence="2"/>
<feature type="domain" description="Glycosyltransferase 2-like" evidence="1">
    <location>
        <begin position="10"/>
        <end position="180"/>
    </location>
</feature>
<organism evidence="2 3">
    <name type="scientific">Polystyrenella longa</name>
    <dbReference type="NCBI Taxonomy" id="2528007"/>
    <lineage>
        <taxon>Bacteria</taxon>
        <taxon>Pseudomonadati</taxon>
        <taxon>Planctomycetota</taxon>
        <taxon>Planctomycetia</taxon>
        <taxon>Planctomycetales</taxon>
        <taxon>Planctomycetaceae</taxon>
        <taxon>Polystyrenella</taxon>
    </lineage>
</organism>
<dbReference type="SUPFAM" id="SSF53448">
    <property type="entry name" value="Nucleotide-diphospho-sugar transferases"/>
    <property type="match status" value="1"/>
</dbReference>
<dbReference type="EMBL" id="CP036281">
    <property type="protein sequence ID" value="QDU80653.1"/>
    <property type="molecule type" value="Genomic_DNA"/>
</dbReference>
<dbReference type="PANTHER" id="PTHR48090:SF7">
    <property type="entry name" value="RFBJ PROTEIN"/>
    <property type="match status" value="1"/>
</dbReference>
<dbReference type="KEGG" id="plon:Pla110_23850"/>
<dbReference type="GO" id="GO:0047267">
    <property type="term" value="F:undecaprenyl-phosphate mannosyltransferase activity"/>
    <property type="evidence" value="ECO:0007669"/>
    <property type="project" value="UniProtKB-EC"/>
</dbReference>
<keyword evidence="2" id="KW-0328">Glycosyltransferase</keyword>
<dbReference type="AlphaFoldDB" id="A0A518CN67"/>
<dbReference type="Gene3D" id="3.90.550.10">
    <property type="entry name" value="Spore Coat Polysaccharide Biosynthesis Protein SpsA, Chain A"/>
    <property type="match status" value="1"/>
</dbReference>
<protein>
    <submittedName>
        <fullName evidence="2">Undecaprenyl-phosphate mannosyltransferase</fullName>
        <ecNumber evidence="2">2.4.1.54</ecNumber>
    </submittedName>
</protein>
<name>A0A518CN67_9PLAN</name>
<keyword evidence="3" id="KW-1185">Reference proteome</keyword>
<dbReference type="CDD" id="cd04179">
    <property type="entry name" value="DPM_DPG-synthase_like"/>
    <property type="match status" value="1"/>
</dbReference>
<dbReference type="PANTHER" id="PTHR48090">
    <property type="entry name" value="UNDECAPRENYL-PHOSPHATE 4-DEOXY-4-FORMAMIDO-L-ARABINOSE TRANSFERASE-RELATED"/>
    <property type="match status" value="1"/>
</dbReference>
<evidence type="ECO:0000313" key="2">
    <source>
        <dbReference type="EMBL" id="QDU80653.1"/>
    </source>
</evidence>
<dbReference type="RefSeq" id="WP_144995911.1">
    <property type="nucleotide sequence ID" value="NZ_CP036281.1"/>
</dbReference>
<reference evidence="2 3" key="1">
    <citation type="submission" date="2019-02" db="EMBL/GenBank/DDBJ databases">
        <title>Deep-cultivation of Planctomycetes and their phenomic and genomic characterization uncovers novel biology.</title>
        <authorList>
            <person name="Wiegand S."/>
            <person name="Jogler M."/>
            <person name="Boedeker C."/>
            <person name="Pinto D."/>
            <person name="Vollmers J."/>
            <person name="Rivas-Marin E."/>
            <person name="Kohn T."/>
            <person name="Peeters S.H."/>
            <person name="Heuer A."/>
            <person name="Rast P."/>
            <person name="Oberbeckmann S."/>
            <person name="Bunk B."/>
            <person name="Jeske O."/>
            <person name="Meyerdierks A."/>
            <person name="Storesund J.E."/>
            <person name="Kallscheuer N."/>
            <person name="Luecker S."/>
            <person name="Lage O.M."/>
            <person name="Pohl T."/>
            <person name="Merkel B.J."/>
            <person name="Hornburger P."/>
            <person name="Mueller R.-W."/>
            <person name="Bruemmer F."/>
            <person name="Labrenz M."/>
            <person name="Spormann A.M."/>
            <person name="Op den Camp H."/>
            <person name="Overmann J."/>
            <person name="Amann R."/>
            <person name="Jetten M.S.M."/>
            <person name="Mascher T."/>
            <person name="Medema M.H."/>
            <person name="Devos D.P."/>
            <person name="Kaster A.-K."/>
            <person name="Ovreas L."/>
            <person name="Rohde M."/>
            <person name="Galperin M.Y."/>
            <person name="Jogler C."/>
        </authorList>
    </citation>
    <scope>NUCLEOTIDE SEQUENCE [LARGE SCALE GENOMIC DNA]</scope>
    <source>
        <strain evidence="2 3">Pla110</strain>
    </source>
</reference>
<dbReference type="Pfam" id="PF00535">
    <property type="entry name" value="Glycos_transf_2"/>
    <property type="match status" value="1"/>
</dbReference>
<dbReference type="InterPro" id="IPR001173">
    <property type="entry name" value="Glyco_trans_2-like"/>
</dbReference>
<dbReference type="InterPro" id="IPR050256">
    <property type="entry name" value="Glycosyltransferase_2"/>
</dbReference>
<proteinExistence type="predicted"/>
<accession>A0A518CN67</accession>
<sequence length="269" mass="29990">MSSCRYLTALPVFNEVNHVRGVLEKVSEFSQDILAVDDGSSDGTSAVLDDLAQSNLPVASKLTVVRHPQNQGYGAALVTAFNYAIEHGYDGLVTIDCDGQHQPQLIPELVAALEFESNDPWDIVSGSRYLKQFDGDSTPPIDRRRINIFITEQFNQQFGLNLTDTFCGFKAYRTEALKKLNITDTGYAMPLQVWVQAALQKLRITEFAIPLVYLDEERSFGGSLDDSNKRLAYYQEVIDQELARMNQSEKSQFDSSATSCGSHPCDENI</sequence>